<feature type="region of interest" description="Disordered" evidence="1">
    <location>
        <begin position="91"/>
        <end position="139"/>
    </location>
</feature>
<keyword evidence="3" id="KW-1185">Reference proteome</keyword>
<evidence type="ECO:0000313" key="2">
    <source>
        <dbReference type="EnsemblProtists" id="EOD31462"/>
    </source>
</evidence>
<feature type="compositionally biased region" description="Basic residues" evidence="1">
    <location>
        <begin position="209"/>
        <end position="222"/>
    </location>
</feature>
<dbReference type="PaxDb" id="2903-EOD31462"/>
<dbReference type="AlphaFoldDB" id="A0A0D3K6S7"/>
<evidence type="ECO:0000256" key="1">
    <source>
        <dbReference type="SAM" id="MobiDB-lite"/>
    </source>
</evidence>
<accession>A0A0D3K6S7</accession>
<feature type="compositionally biased region" description="Low complexity" evidence="1">
    <location>
        <begin position="194"/>
        <end position="208"/>
    </location>
</feature>
<dbReference type="KEGG" id="ehx:EMIHUDRAFT_456302"/>
<dbReference type="Proteomes" id="UP000013827">
    <property type="component" value="Unassembled WGS sequence"/>
</dbReference>
<dbReference type="GeneID" id="17276735"/>
<dbReference type="HOGENOM" id="CLU_1100882_0_0_1"/>
<reference evidence="2" key="2">
    <citation type="submission" date="2024-10" db="UniProtKB">
        <authorList>
            <consortium name="EnsemblProtists"/>
        </authorList>
    </citation>
    <scope>IDENTIFICATION</scope>
</reference>
<organism evidence="2 3">
    <name type="scientific">Emiliania huxleyi (strain CCMP1516)</name>
    <dbReference type="NCBI Taxonomy" id="280463"/>
    <lineage>
        <taxon>Eukaryota</taxon>
        <taxon>Haptista</taxon>
        <taxon>Haptophyta</taxon>
        <taxon>Prymnesiophyceae</taxon>
        <taxon>Isochrysidales</taxon>
        <taxon>Noelaerhabdaceae</taxon>
        <taxon>Emiliania</taxon>
    </lineage>
</organism>
<reference evidence="3" key="1">
    <citation type="journal article" date="2013" name="Nature">
        <title>Pan genome of the phytoplankton Emiliania underpins its global distribution.</title>
        <authorList>
            <person name="Read B.A."/>
            <person name="Kegel J."/>
            <person name="Klute M.J."/>
            <person name="Kuo A."/>
            <person name="Lefebvre S.C."/>
            <person name="Maumus F."/>
            <person name="Mayer C."/>
            <person name="Miller J."/>
            <person name="Monier A."/>
            <person name="Salamov A."/>
            <person name="Young J."/>
            <person name="Aguilar M."/>
            <person name="Claverie J.M."/>
            <person name="Frickenhaus S."/>
            <person name="Gonzalez K."/>
            <person name="Herman E.K."/>
            <person name="Lin Y.C."/>
            <person name="Napier J."/>
            <person name="Ogata H."/>
            <person name="Sarno A.F."/>
            <person name="Shmutz J."/>
            <person name="Schroeder D."/>
            <person name="de Vargas C."/>
            <person name="Verret F."/>
            <person name="von Dassow P."/>
            <person name="Valentin K."/>
            <person name="Van de Peer Y."/>
            <person name="Wheeler G."/>
            <person name="Dacks J.B."/>
            <person name="Delwiche C.F."/>
            <person name="Dyhrman S.T."/>
            <person name="Glockner G."/>
            <person name="John U."/>
            <person name="Richards T."/>
            <person name="Worden A.Z."/>
            <person name="Zhang X."/>
            <person name="Grigoriev I.V."/>
            <person name="Allen A.E."/>
            <person name="Bidle K."/>
            <person name="Borodovsky M."/>
            <person name="Bowler C."/>
            <person name="Brownlee C."/>
            <person name="Cock J.M."/>
            <person name="Elias M."/>
            <person name="Gladyshev V.N."/>
            <person name="Groth M."/>
            <person name="Guda C."/>
            <person name="Hadaegh A."/>
            <person name="Iglesias-Rodriguez M.D."/>
            <person name="Jenkins J."/>
            <person name="Jones B.M."/>
            <person name="Lawson T."/>
            <person name="Leese F."/>
            <person name="Lindquist E."/>
            <person name="Lobanov A."/>
            <person name="Lomsadze A."/>
            <person name="Malik S.B."/>
            <person name="Marsh M.E."/>
            <person name="Mackinder L."/>
            <person name="Mock T."/>
            <person name="Mueller-Roeber B."/>
            <person name="Pagarete A."/>
            <person name="Parker M."/>
            <person name="Probert I."/>
            <person name="Quesneville H."/>
            <person name="Raines C."/>
            <person name="Rensing S.A."/>
            <person name="Riano-Pachon D.M."/>
            <person name="Richier S."/>
            <person name="Rokitta S."/>
            <person name="Shiraiwa Y."/>
            <person name="Soanes D.M."/>
            <person name="van der Giezen M."/>
            <person name="Wahlund T.M."/>
            <person name="Williams B."/>
            <person name="Wilson W."/>
            <person name="Wolfe G."/>
            <person name="Wurch L.L."/>
        </authorList>
    </citation>
    <scope>NUCLEOTIDE SEQUENCE</scope>
</reference>
<proteinExistence type="predicted"/>
<feature type="compositionally biased region" description="Basic and acidic residues" evidence="1">
    <location>
        <begin position="223"/>
        <end position="235"/>
    </location>
</feature>
<dbReference type="RefSeq" id="XP_005783891.1">
    <property type="nucleotide sequence ID" value="XM_005783834.1"/>
</dbReference>
<name>A0A0D3K6S7_EMIH1</name>
<dbReference type="EnsemblProtists" id="EOD31462">
    <property type="protein sequence ID" value="EOD31462"/>
    <property type="gene ID" value="EMIHUDRAFT_456302"/>
</dbReference>
<feature type="region of interest" description="Disordered" evidence="1">
    <location>
        <begin position="194"/>
        <end position="253"/>
    </location>
</feature>
<evidence type="ECO:0000313" key="3">
    <source>
        <dbReference type="Proteomes" id="UP000013827"/>
    </source>
</evidence>
<sequence>PPLLRLAAQADSARLGQRLVARRRLAQAVDVPPRRQARPAAPLPRRVRLLQRHARRLHGPRRALPGRRRGAARGIPRRRLRLRLAPALLDRAPALPGGGGPALPASARSRPLPLPQLGHVGRARRRRARAAADAGGRASRRVAARAARRLPQLGAAHCARFADAARLRRQRPDRVRLPLRLAAPRACAAAVGRQARHAAPAAQRPLRVAPRRRARRRRRALRVARDVSRPDFPTRERRHRPSQLDLLGRRSSL</sequence>
<protein>
    <submittedName>
        <fullName evidence="2">Uncharacterized protein</fullName>
    </submittedName>
</protein>